<keyword evidence="3" id="KW-1185">Reference proteome</keyword>
<feature type="region of interest" description="Disordered" evidence="1">
    <location>
        <begin position="79"/>
        <end position="119"/>
    </location>
</feature>
<protein>
    <submittedName>
        <fullName evidence="2">Uncharacterized protein</fullName>
    </submittedName>
</protein>
<name>A0AAE0FHL8_9CHLO</name>
<gene>
    <name evidence="2" type="ORF">CYMTET_31573</name>
</gene>
<evidence type="ECO:0000313" key="3">
    <source>
        <dbReference type="Proteomes" id="UP001190700"/>
    </source>
</evidence>
<proteinExistence type="predicted"/>
<dbReference type="Proteomes" id="UP001190700">
    <property type="component" value="Unassembled WGS sequence"/>
</dbReference>
<dbReference type="AlphaFoldDB" id="A0AAE0FHL8"/>
<comment type="caution">
    <text evidence="2">The sequence shown here is derived from an EMBL/GenBank/DDBJ whole genome shotgun (WGS) entry which is preliminary data.</text>
</comment>
<sequence length="119" mass="13885">MEVKRLQKVRQVPEVALKRCAVYKVIKQQLFVYVMQRDAQLRDRKLEALSNEAFQAGMRPATAVNDRVSVSDFMSRTEEDLKKRRHKATEMRNKGESEGNVYQDRWGASNFTKGTGKYR</sequence>
<evidence type="ECO:0000256" key="1">
    <source>
        <dbReference type="SAM" id="MobiDB-lite"/>
    </source>
</evidence>
<reference evidence="2 3" key="1">
    <citation type="journal article" date="2015" name="Genome Biol. Evol.">
        <title>Comparative Genomics of a Bacterivorous Green Alga Reveals Evolutionary Causalities and Consequences of Phago-Mixotrophic Mode of Nutrition.</title>
        <authorList>
            <person name="Burns J.A."/>
            <person name="Paasch A."/>
            <person name="Narechania A."/>
            <person name="Kim E."/>
        </authorList>
    </citation>
    <scope>NUCLEOTIDE SEQUENCE [LARGE SCALE GENOMIC DNA]</scope>
    <source>
        <strain evidence="2 3">PLY_AMNH</strain>
    </source>
</reference>
<dbReference type="EMBL" id="LGRX02018748">
    <property type="protein sequence ID" value="KAK3259431.1"/>
    <property type="molecule type" value="Genomic_DNA"/>
</dbReference>
<feature type="compositionally biased region" description="Basic and acidic residues" evidence="1">
    <location>
        <begin position="79"/>
        <end position="97"/>
    </location>
</feature>
<accession>A0AAE0FHL8</accession>
<evidence type="ECO:0000313" key="2">
    <source>
        <dbReference type="EMBL" id="KAK3259431.1"/>
    </source>
</evidence>
<organism evidence="2 3">
    <name type="scientific">Cymbomonas tetramitiformis</name>
    <dbReference type="NCBI Taxonomy" id="36881"/>
    <lineage>
        <taxon>Eukaryota</taxon>
        <taxon>Viridiplantae</taxon>
        <taxon>Chlorophyta</taxon>
        <taxon>Pyramimonadophyceae</taxon>
        <taxon>Pyramimonadales</taxon>
        <taxon>Pyramimonadaceae</taxon>
        <taxon>Cymbomonas</taxon>
    </lineage>
</organism>